<evidence type="ECO:0000313" key="2">
    <source>
        <dbReference type="Proteomes" id="UP000265520"/>
    </source>
</evidence>
<sequence>SISWYLSSGPCKALLVKYTGFCPSIVLRMRAALTASEATAR</sequence>
<dbReference type="Proteomes" id="UP000265520">
    <property type="component" value="Unassembled WGS sequence"/>
</dbReference>
<proteinExistence type="predicted"/>
<keyword evidence="2" id="KW-1185">Reference proteome</keyword>
<name>A0A392UUC3_9FABA</name>
<comment type="caution">
    <text evidence="1">The sequence shown here is derived from an EMBL/GenBank/DDBJ whole genome shotgun (WGS) entry which is preliminary data.</text>
</comment>
<evidence type="ECO:0000313" key="1">
    <source>
        <dbReference type="EMBL" id="MCI79586.1"/>
    </source>
</evidence>
<organism evidence="1 2">
    <name type="scientific">Trifolium medium</name>
    <dbReference type="NCBI Taxonomy" id="97028"/>
    <lineage>
        <taxon>Eukaryota</taxon>
        <taxon>Viridiplantae</taxon>
        <taxon>Streptophyta</taxon>
        <taxon>Embryophyta</taxon>
        <taxon>Tracheophyta</taxon>
        <taxon>Spermatophyta</taxon>
        <taxon>Magnoliopsida</taxon>
        <taxon>eudicotyledons</taxon>
        <taxon>Gunneridae</taxon>
        <taxon>Pentapetalae</taxon>
        <taxon>rosids</taxon>
        <taxon>fabids</taxon>
        <taxon>Fabales</taxon>
        <taxon>Fabaceae</taxon>
        <taxon>Papilionoideae</taxon>
        <taxon>50 kb inversion clade</taxon>
        <taxon>NPAAA clade</taxon>
        <taxon>Hologalegina</taxon>
        <taxon>IRL clade</taxon>
        <taxon>Trifolieae</taxon>
        <taxon>Trifolium</taxon>
    </lineage>
</organism>
<protein>
    <submittedName>
        <fullName evidence="1">Uncharacterized protein</fullName>
    </submittedName>
</protein>
<dbReference type="AlphaFoldDB" id="A0A392UUC3"/>
<feature type="non-terminal residue" evidence="1">
    <location>
        <position position="1"/>
    </location>
</feature>
<dbReference type="EMBL" id="LXQA010977027">
    <property type="protein sequence ID" value="MCI79586.1"/>
    <property type="molecule type" value="Genomic_DNA"/>
</dbReference>
<accession>A0A392UUC3</accession>
<reference evidence="1 2" key="1">
    <citation type="journal article" date="2018" name="Front. Plant Sci.">
        <title>Red Clover (Trifolium pratense) and Zigzag Clover (T. medium) - A Picture of Genomic Similarities and Differences.</title>
        <authorList>
            <person name="Dluhosova J."/>
            <person name="Istvanek J."/>
            <person name="Nedelnik J."/>
            <person name="Repkova J."/>
        </authorList>
    </citation>
    <scope>NUCLEOTIDE SEQUENCE [LARGE SCALE GENOMIC DNA]</scope>
    <source>
        <strain evidence="2">cv. 10/8</strain>
        <tissue evidence="1">Leaf</tissue>
    </source>
</reference>